<dbReference type="Pfam" id="PF09438">
    <property type="entry name" value="DUF2017"/>
    <property type="match status" value="1"/>
</dbReference>
<dbReference type="STRING" id="287986.DV20_05050"/>
<reference evidence="1 2" key="1">
    <citation type="submission" date="2014-05" db="EMBL/GenBank/DDBJ databases">
        <title>Draft genome sequence of Amycolatopsis rifamycinica DSM 46095.</title>
        <authorList>
            <person name="Lal R."/>
            <person name="Saxena A."/>
            <person name="Kumari R."/>
            <person name="Mukherjee U."/>
            <person name="Singh P."/>
            <person name="Sangwan N."/>
            <person name="Mahato N.K."/>
        </authorList>
    </citation>
    <scope>NUCLEOTIDE SEQUENCE [LARGE SCALE GENOMIC DNA]</scope>
    <source>
        <strain evidence="1 2">DSM 46095</strain>
    </source>
</reference>
<dbReference type="AlphaFoldDB" id="A0A066U6I1"/>
<comment type="caution">
    <text evidence="1">The sequence shown here is derived from an EMBL/GenBank/DDBJ whole genome shotgun (WGS) entry which is preliminary data.</text>
</comment>
<gene>
    <name evidence="1" type="ORF">DV20_05050</name>
</gene>
<dbReference type="RefSeq" id="WP_051735794.1">
    <property type="nucleotide sequence ID" value="NZ_JMQI01000011.1"/>
</dbReference>
<sequence length="164" mass="18055">MTDFAHVTAWAGRVRIAFAPNTASVLHGMFSDVAARLGGSGRTGIADTTLFPDAYRRRKPSAAFRDRHGAAMRAEVAAAFSRMLEAWSGGTELELDLAGARDVRLVLAHAQSAYLRKPRWEVPVDELFSTRWGAENKFAWLQELESHVATAALSRDDVPVFLEL</sequence>
<dbReference type="InterPro" id="IPR018561">
    <property type="entry name" value="AosR"/>
</dbReference>
<dbReference type="eggNOG" id="ENOG5030XS0">
    <property type="taxonomic scope" value="Bacteria"/>
</dbReference>
<evidence type="ECO:0000313" key="2">
    <source>
        <dbReference type="Proteomes" id="UP000027345"/>
    </source>
</evidence>
<organism evidence="1 2">
    <name type="scientific">Amycolatopsis rifamycinica</name>
    <dbReference type="NCBI Taxonomy" id="287986"/>
    <lineage>
        <taxon>Bacteria</taxon>
        <taxon>Bacillati</taxon>
        <taxon>Actinomycetota</taxon>
        <taxon>Actinomycetes</taxon>
        <taxon>Pseudonocardiales</taxon>
        <taxon>Pseudonocardiaceae</taxon>
        <taxon>Amycolatopsis</taxon>
    </lineage>
</organism>
<proteinExistence type="predicted"/>
<evidence type="ECO:0000313" key="1">
    <source>
        <dbReference type="EMBL" id="KDN23086.1"/>
    </source>
</evidence>
<dbReference type="OrthoDB" id="3637687at2"/>
<name>A0A066U6I1_9PSEU</name>
<dbReference type="EMBL" id="JMQI01000011">
    <property type="protein sequence ID" value="KDN23086.1"/>
    <property type="molecule type" value="Genomic_DNA"/>
</dbReference>
<keyword evidence="2" id="KW-1185">Reference proteome</keyword>
<accession>A0A066U6I1</accession>
<protein>
    <submittedName>
        <fullName evidence="1">Uncharacterized protein</fullName>
    </submittedName>
</protein>
<dbReference type="Proteomes" id="UP000027345">
    <property type="component" value="Unassembled WGS sequence"/>
</dbReference>